<feature type="compositionally biased region" description="Low complexity" evidence="2">
    <location>
        <begin position="357"/>
        <end position="368"/>
    </location>
</feature>
<dbReference type="Gramene" id="PNW80939">
    <property type="protein sequence ID" value="PNW80939"/>
    <property type="gene ID" value="CHLRE_07g336150v5"/>
</dbReference>
<evidence type="ECO:0000313" key="4">
    <source>
        <dbReference type="Proteomes" id="UP000006906"/>
    </source>
</evidence>
<dbReference type="Proteomes" id="UP000006906">
    <property type="component" value="Chromosome 7"/>
</dbReference>
<keyword evidence="4" id="KW-1185">Reference proteome</keyword>
<dbReference type="KEGG" id="cre:CHLRE_07g336150v5"/>
<evidence type="ECO:0000256" key="2">
    <source>
        <dbReference type="SAM" id="MobiDB-lite"/>
    </source>
</evidence>
<dbReference type="AlphaFoldDB" id="A0A2K3DK74"/>
<accession>A0A2K3DK74</accession>
<gene>
    <name evidence="3" type="ORF">CHLRE_07g336150v5</name>
</gene>
<feature type="compositionally biased region" description="Basic residues" evidence="2">
    <location>
        <begin position="403"/>
        <end position="426"/>
    </location>
</feature>
<feature type="coiled-coil region" evidence="1">
    <location>
        <begin position="273"/>
        <end position="327"/>
    </location>
</feature>
<feature type="compositionally biased region" description="Basic and acidic residues" evidence="2">
    <location>
        <begin position="369"/>
        <end position="398"/>
    </location>
</feature>
<dbReference type="RefSeq" id="XP_042922836.1">
    <property type="nucleotide sequence ID" value="XM_043064268.1"/>
</dbReference>
<dbReference type="InParanoid" id="A0A2K3DK74"/>
<reference evidence="3 4" key="1">
    <citation type="journal article" date="2007" name="Science">
        <title>The Chlamydomonas genome reveals the evolution of key animal and plant functions.</title>
        <authorList>
            <person name="Merchant S.S."/>
            <person name="Prochnik S.E."/>
            <person name="Vallon O."/>
            <person name="Harris E.H."/>
            <person name="Karpowicz S.J."/>
            <person name="Witman G.B."/>
            <person name="Terry A."/>
            <person name="Salamov A."/>
            <person name="Fritz-Laylin L.K."/>
            <person name="Marechal-Drouard L."/>
            <person name="Marshall W.F."/>
            <person name="Qu L.H."/>
            <person name="Nelson D.R."/>
            <person name="Sanderfoot A.A."/>
            <person name="Spalding M.H."/>
            <person name="Kapitonov V.V."/>
            <person name="Ren Q."/>
            <person name="Ferris P."/>
            <person name="Lindquist E."/>
            <person name="Shapiro H."/>
            <person name="Lucas S.M."/>
            <person name="Grimwood J."/>
            <person name="Schmutz J."/>
            <person name="Cardol P."/>
            <person name="Cerutti H."/>
            <person name="Chanfreau G."/>
            <person name="Chen C.L."/>
            <person name="Cognat V."/>
            <person name="Croft M.T."/>
            <person name="Dent R."/>
            <person name="Dutcher S."/>
            <person name="Fernandez E."/>
            <person name="Fukuzawa H."/>
            <person name="Gonzalez-Ballester D."/>
            <person name="Gonzalez-Halphen D."/>
            <person name="Hallmann A."/>
            <person name="Hanikenne M."/>
            <person name="Hippler M."/>
            <person name="Inwood W."/>
            <person name="Jabbari K."/>
            <person name="Kalanon M."/>
            <person name="Kuras R."/>
            <person name="Lefebvre P.A."/>
            <person name="Lemaire S.D."/>
            <person name="Lobanov A.V."/>
            <person name="Lohr M."/>
            <person name="Manuell A."/>
            <person name="Meier I."/>
            <person name="Mets L."/>
            <person name="Mittag M."/>
            <person name="Mittelmeier T."/>
            <person name="Moroney J.V."/>
            <person name="Moseley J."/>
            <person name="Napoli C."/>
            <person name="Nedelcu A.M."/>
            <person name="Niyogi K."/>
            <person name="Novoselov S.V."/>
            <person name="Paulsen I.T."/>
            <person name="Pazour G."/>
            <person name="Purton S."/>
            <person name="Ral J.P."/>
            <person name="Riano-Pachon D.M."/>
            <person name="Riekhof W."/>
            <person name="Rymarquis L."/>
            <person name="Schroda M."/>
            <person name="Stern D."/>
            <person name="Umen J."/>
            <person name="Willows R."/>
            <person name="Wilson N."/>
            <person name="Zimmer S.L."/>
            <person name="Allmer J."/>
            <person name="Balk J."/>
            <person name="Bisova K."/>
            <person name="Chen C.J."/>
            <person name="Elias M."/>
            <person name="Gendler K."/>
            <person name="Hauser C."/>
            <person name="Lamb M.R."/>
            <person name="Ledford H."/>
            <person name="Long J.C."/>
            <person name="Minagawa J."/>
            <person name="Page M.D."/>
            <person name="Pan J."/>
            <person name="Pootakham W."/>
            <person name="Roje S."/>
            <person name="Rose A."/>
            <person name="Stahlberg E."/>
            <person name="Terauchi A.M."/>
            <person name="Yang P."/>
            <person name="Ball S."/>
            <person name="Bowler C."/>
            <person name="Dieckmann C.L."/>
            <person name="Gladyshev V.N."/>
            <person name="Green P."/>
            <person name="Jorgensen R."/>
            <person name="Mayfield S."/>
            <person name="Mueller-Roeber B."/>
            <person name="Rajamani S."/>
            <person name="Sayre R.T."/>
            <person name="Brokstein P."/>
            <person name="Dubchak I."/>
            <person name="Goodstein D."/>
            <person name="Hornick L."/>
            <person name="Huang Y.W."/>
            <person name="Jhaveri J."/>
            <person name="Luo Y."/>
            <person name="Martinez D."/>
            <person name="Ngau W.C."/>
            <person name="Otillar B."/>
            <person name="Poliakov A."/>
            <person name="Porter A."/>
            <person name="Szajkowski L."/>
            <person name="Werner G."/>
            <person name="Zhou K."/>
            <person name="Grigoriev I.V."/>
            <person name="Rokhsar D.S."/>
            <person name="Grossman A.R."/>
        </authorList>
    </citation>
    <scope>NUCLEOTIDE SEQUENCE [LARGE SCALE GENOMIC DNA]</scope>
    <source>
        <strain evidence="4">CC-503</strain>
    </source>
</reference>
<evidence type="ECO:0000313" key="3">
    <source>
        <dbReference type="EMBL" id="PNW80939.1"/>
    </source>
</evidence>
<name>A0A2K3DK74_CHLRE</name>
<dbReference type="EMBL" id="CM008968">
    <property type="protein sequence ID" value="PNW80939.1"/>
    <property type="molecule type" value="Genomic_DNA"/>
</dbReference>
<dbReference type="GeneID" id="66054088"/>
<feature type="region of interest" description="Disordered" evidence="2">
    <location>
        <begin position="332"/>
        <end position="426"/>
    </location>
</feature>
<proteinExistence type="predicted"/>
<evidence type="ECO:0000256" key="1">
    <source>
        <dbReference type="SAM" id="Coils"/>
    </source>
</evidence>
<keyword evidence="1" id="KW-0175">Coiled coil</keyword>
<organism evidence="3 4">
    <name type="scientific">Chlamydomonas reinhardtii</name>
    <name type="common">Chlamydomonas smithii</name>
    <dbReference type="NCBI Taxonomy" id="3055"/>
    <lineage>
        <taxon>Eukaryota</taxon>
        <taxon>Viridiplantae</taxon>
        <taxon>Chlorophyta</taxon>
        <taxon>core chlorophytes</taxon>
        <taxon>Chlorophyceae</taxon>
        <taxon>CS clade</taxon>
        <taxon>Chlamydomonadales</taxon>
        <taxon>Chlamydomonadaceae</taxon>
        <taxon>Chlamydomonas</taxon>
    </lineage>
</organism>
<protein>
    <submittedName>
        <fullName evidence="3">Uncharacterized protein</fullName>
    </submittedName>
</protein>
<feature type="compositionally biased region" description="Low complexity" evidence="2">
    <location>
        <begin position="332"/>
        <end position="344"/>
    </location>
</feature>
<sequence>MAAVMQPKAAGRVARKLGFDDCSVGNVLEDGHGNARPFSTPVGTVAVPVPPLAPKLYPFSTQQLEPSSPTRHNFSHPWPEAVTPKTVDCTAASAAAWFPRKYFSRKWNPLTSVVHLHPRQPERSRKLQGTFDAAAATNAAPGQHQRSAGVAVRMAYQPWRAGCWDVLQKSSSSTAGGGGSGGGSSYAVRRALRRVWWVEGPCQLFGTLLLHQQQPWTQEGHQLQLLVQQCAWKQSIEALAERAAAAAQGKGMWQRRRQPVPQQAPQLRPLSTLREVEEEEEVDEEEKVAVEEMEVAMEKEAQEKRAAEEAKKRAAEAKLARKEAMWRQHLAQLQQHAMPQQQQQESFTADEQESRPQEPQARQQPQCRIQHDCHDDGKLVAEREQKRQRQQEQGRRADGPAQHSKRHRGCRGGKKAQKRRARDRQA</sequence>